<sequence>MIIFHRDPPVCINHGSAISLFHRLRFQTVSTKYLCVSGSGSFFKGFDGAHLMGIDTRARFNTPSFIARTASCVPVPVEACHFIPGW</sequence>
<evidence type="ECO:0000313" key="1">
    <source>
        <dbReference type="EMBL" id="KAG1809339.1"/>
    </source>
</evidence>
<dbReference type="PANTHER" id="PTHR10665">
    <property type="entry name" value="RECOMBINING BINDING PROTEIN SUPPRESSOR OF HAIRLESS"/>
    <property type="match status" value="1"/>
</dbReference>
<dbReference type="GO" id="GO:0001228">
    <property type="term" value="F:DNA-binding transcription activator activity, RNA polymerase II-specific"/>
    <property type="evidence" value="ECO:0007669"/>
    <property type="project" value="InterPro"/>
</dbReference>
<reference evidence="1" key="1">
    <citation type="journal article" date="2020" name="New Phytol.">
        <title>Comparative genomics reveals dynamic genome evolution in host specialist ectomycorrhizal fungi.</title>
        <authorList>
            <person name="Lofgren L.A."/>
            <person name="Nguyen N.H."/>
            <person name="Vilgalys R."/>
            <person name="Ruytinx J."/>
            <person name="Liao H.L."/>
            <person name="Branco S."/>
            <person name="Kuo A."/>
            <person name="LaButti K."/>
            <person name="Lipzen A."/>
            <person name="Andreopoulos W."/>
            <person name="Pangilinan J."/>
            <person name="Riley R."/>
            <person name="Hundley H."/>
            <person name="Na H."/>
            <person name="Barry K."/>
            <person name="Grigoriev I.V."/>
            <person name="Stajich J.E."/>
            <person name="Kennedy P.G."/>
        </authorList>
    </citation>
    <scope>NUCLEOTIDE SEQUENCE</scope>
    <source>
        <strain evidence="1">MN1</strain>
    </source>
</reference>
<protein>
    <submittedName>
        <fullName evidence="1">Uncharacterized protein</fullName>
    </submittedName>
</protein>
<dbReference type="OrthoDB" id="5600360at2759"/>
<dbReference type="AlphaFoldDB" id="A0A9P7E1Y3"/>
<dbReference type="InterPro" id="IPR040159">
    <property type="entry name" value="CLS_fam"/>
</dbReference>
<dbReference type="EMBL" id="JABBWG010000034">
    <property type="protein sequence ID" value="KAG1809339.1"/>
    <property type="molecule type" value="Genomic_DNA"/>
</dbReference>
<gene>
    <name evidence="1" type="ORF">BJ212DRAFT_604053</name>
</gene>
<dbReference type="SUPFAM" id="SSF110217">
    <property type="entry name" value="DNA-binding protein LAG-1 (CSL)"/>
    <property type="match status" value="1"/>
</dbReference>
<comment type="caution">
    <text evidence="1">The sequence shown here is derived from an EMBL/GenBank/DDBJ whole genome shotgun (WGS) entry which is preliminary data.</text>
</comment>
<keyword evidence="2" id="KW-1185">Reference proteome</keyword>
<organism evidence="1 2">
    <name type="scientific">Suillus subaureus</name>
    <dbReference type="NCBI Taxonomy" id="48587"/>
    <lineage>
        <taxon>Eukaryota</taxon>
        <taxon>Fungi</taxon>
        <taxon>Dikarya</taxon>
        <taxon>Basidiomycota</taxon>
        <taxon>Agaricomycotina</taxon>
        <taxon>Agaricomycetes</taxon>
        <taxon>Agaricomycetidae</taxon>
        <taxon>Boletales</taxon>
        <taxon>Suillineae</taxon>
        <taxon>Suillaceae</taxon>
        <taxon>Suillus</taxon>
    </lineage>
</organism>
<dbReference type="InterPro" id="IPR036358">
    <property type="entry name" value="BTD_sf"/>
</dbReference>
<dbReference type="Proteomes" id="UP000807769">
    <property type="component" value="Unassembled WGS sequence"/>
</dbReference>
<name>A0A9P7E1Y3_9AGAM</name>
<proteinExistence type="predicted"/>
<dbReference type="Gene3D" id="2.80.10.50">
    <property type="match status" value="1"/>
</dbReference>
<accession>A0A9P7E1Y3</accession>
<dbReference type="GeneID" id="64637650"/>
<evidence type="ECO:0000313" key="2">
    <source>
        <dbReference type="Proteomes" id="UP000807769"/>
    </source>
</evidence>
<dbReference type="RefSeq" id="XP_041189165.1">
    <property type="nucleotide sequence ID" value="XM_041343634.1"/>
</dbReference>